<evidence type="ECO:0000313" key="6">
    <source>
        <dbReference type="Proteomes" id="UP001149411"/>
    </source>
</evidence>
<protein>
    <submittedName>
        <fullName evidence="5">Halocyanin domain-containing protein</fullName>
    </submittedName>
</protein>
<comment type="caution">
    <text evidence="5">The sequence shown here is derived from an EMBL/GenBank/DDBJ whole genome shotgun (WGS) entry which is preliminary data.</text>
</comment>
<proteinExistence type="predicted"/>
<evidence type="ECO:0000256" key="3">
    <source>
        <dbReference type="SAM" id="MobiDB-lite"/>
    </source>
</evidence>
<dbReference type="InterPro" id="IPR017533">
    <property type="entry name" value="Halocyanin"/>
</dbReference>
<dbReference type="PANTHER" id="PTHR36507">
    <property type="entry name" value="BLL1555 PROTEIN"/>
    <property type="match status" value="1"/>
</dbReference>
<dbReference type="Gene3D" id="2.60.40.420">
    <property type="entry name" value="Cupredoxins - blue copper proteins"/>
    <property type="match status" value="1"/>
</dbReference>
<keyword evidence="6" id="KW-1185">Reference proteome</keyword>
<dbReference type="EMBL" id="RKLV01000004">
    <property type="protein sequence ID" value="MCX2818692.1"/>
    <property type="molecule type" value="Genomic_DNA"/>
</dbReference>
<dbReference type="SUPFAM" id="SSF49503">
    <property type="entry name" value="Cupredoxins"/>
    <property type="match status" value="1"/>
</dbReference>
<dbReference type="Pfam" id="PF00127">
    <property type="entry name" value="Copper-bind"/>
    <property type="match status" value="1"/>
</dbReference>
<dbReference type="PROSITE" id="PS51257">
    <property type="entry name" value="PROKAR_LIPOPROTEIN"/>
    <property type="match status" value="1"/>
</dbReference>
<accession>A0A9Q4GGH1</accession>
<feature type="compositionally biased region" description="Gly residues" evidence="3">
    <location>
        <begin position="180"/>
        <end position="210"/>
    </location>
</feature>
<feature type="compositionally biased region" description="Gly residues" evidence="3">
    <location>
        <begin position="41"/>
        <end position="52"/>
    </location>
</feature>
<dbReference type="InterPro" id="IPR019546">
    <property type="entry name" value="TAT_signal_bac_arc"/>
</dbReference>
<keyword evidence="1" id="KW-0479">Metal-binding</keyword>
<dbReference type="AlphaFoldDB" id="A0A9Q4GGH1"/>
<keyword evidence="2" id="KW-0186">Copper</keyword>
<evidence type="ECO:0000256" key="1">
    <source>
        <dbReference type="ARBA" id="ARBA00022723"/>
    </source>
</evidence>
<name>A0A9Q4GGH1_9EURY</name>
<reference evidence="5" key="1">
    <citation type="submission" date="2022-09" db="EMBL/GenBank/DDBJ databases">
        <title>Haloadaptaus new haloarchaeum isolated from saline soil.</title>
        <authorList>
            <person name="Duran-Viseras A."/>
            <person name="Sanchez-Porro C."/>
            <person name="Ventosa A."/>
        </authorList>
    </citation>
    <scope>NUCLEOTIDE SEQUENCE</scope>
    <source>
        <strain evidence="5">F3-133</strain>
    </source>
</reference>
<evidence type="ECO:0000313" key="5">
    <source>
        <dbReference type="EMBL" id="MCX2818692.1"/>
    </source>
</evidence>
<organism evidence="5 6">
    <name type="scientific">Halorutilus salinus</name>
    <dbReference type="NCBI Taxonomy" id="2487751"/>
    <lineage>
        <taxon>Archaea</taxon>
        <taxon>Methanobacteriati</taxon>
        <taxon>Methanobacteriota</taxon>
        <taxon>Stenosarchaea group</taxon>
        <taxon>Halobacteria</taxon>
        <taxon>Halorutilales</taxon>
        <taxon>Halorutilaceae</taxon>
        <taxon>Halorutilus</taxon>
    </lineage>
</organism>
<feature type="region of interest" description="Disordered" evidence="3">
    <location>
        <begin position="162"/>
        <end position="210"/>
    </location>
</feature>
<evidence type="ECO:0000256" key="2">
    <source>
        <dbReference type="ARBA" id="ARBA00023008"/>
    </source>
</evidence>
<sequence length="210" mass="21004">MDRRKFVKFTGVAAAAGVTGCLGGGGDDGGDGNETDDGGDNGDGGNGGGGDTTAGQDGNYSDMTGQGEVEVDVGAGPSGYKFDPADVRVDPGTTVRWVWTGRGSQHNVVQSDGTETVSDPMFESELVATEGNEFTYTFEESGTYDYVCSVHLAQDMVGSVEVVEGEGGGDGGNETDTDTGNGGMNGDMNGTDGGNGGGNESDGGSGNESM</sequence>
<dbReference type="GO" id="GO:0005507">
    <property type="term" value="F:copper ion binding"/>
    <property type="evidence" value="ECO:0007669"/>
    <property type="project" value="InterPro"/>
</dbReference>
<feature type="domain" description="Blue (type 1) copper" evidence="4">
    <location>
        <begin position="70"/>
        <end position="162"/>
    </location>
</feature>
<feature type="compositionally biased region" description="Acidic residues" evidence="3">
    <location>
        <begin position="28"/>
        <end position="40"/>
    </location>
</feature>
<dbReference type="InterPro" id="IPR052721">
    <property type="entry name" value="ET_Amicyanin"/>
</dbReference>
<dbReference type="GO" id="GO:0009055">
    <property type="term" value="F:electron transfer activity"/>
    <property type="evidence" value="ECO:0007669"/>
    <property type="project" value="InterPro"/>
</dbReference>
<dbReference type="InterPro" id="IPR008972">
    <property type="entry name" value="Cupredoxin"/>
</dbReference>
<dbReference type="RefSeq" id="WP_266086534.1">
    <property type="nucleotide sequence ID" value="NZ_RKLV01000004.1"/>
</dbReference>
<dbReference type="Proteomes" id="UP001149411">
    <property type="component" value="Unassembled WGS sequence"/>
</dbReference>
<dbReference type="NCBIfam" id="TIGR03102">
    <property type="entry name" value="halo_cynanin"/>
    <property type="match status" value="1"/>
</dbReference>
<dbReference type="PANTHER" id="PTHR36507:SF1">
    <property type="entry name" value="BLL1555 PROTEIN"/>
    <property type="match status" value="1"/>
</dbReference>
<evidence type="ECO:0000259" key="4">
    <source>
        <dbReference type="Pfam" id="PF00127"/>
    </source>
</evidence>
<feature type="region of interest" description="Disordered" evidence="3">
    <location>
        <begin position="18"/>
        <end position="87"/>
    </location>
</feature>
<dbReference type="InterPro" id="IPR000923">
    <property type="entry name" value="BlueCu_1"/>
</dbReference>
<dbReference type="NCBIfam" id="TIGR01409">
    <property type="entry name" value="TAT_signal_seq"/>
    <property type="match status" value="1"/>
</dbReference>
<gene>
    <name evidence="5" type="ORF">EGH25_04920</name>
</gene>